<dbReference type="AlphaFoldDB" id="A0A3S8RYE0"/>
<dbReference type="PANTHER" id="PTHR48100">
    <property type="entry name" value="BROAD-SPECIFICITY PHOSPHATASE YOR283W-RELATED"/>
    <property type="match status" value="1"/>
</dbReference>
<name>A0A3S8RYE0_9BACL</name>
<keyword evidence="2" id="KW-1185">Reference proteome</keyword>
<evidence type="ECO:0000313" key="2">
    <source>
        <dbReference type="Proteomes" id="UP000273145"/>
    </source>
</evidence>
<dbReference type="SUPFAM" id="SSF53254">
    <property type="entry name" value="Phosphoglycerate mutase-like"/>
    <property type="match status" value="1"/>
</dbReference>
<dbReference type="GO" id="GO:0016791">
    <property type="term" value="F:phosphatase activity"/>
    <property type="evidence" value="ECO:0007669"/>
    <property type="project" value="TreeGrafter"/>
</dbReference>
<dbReference type="OrthoDB" id="2185101at2"/>
<gene>
    <name evidence="1" type="ORF">EIM92_18685</name>
</gene>
<reference evidence="1 2" key="1">
    <citation type="submission" date="2018-11" db="EMBL/GenBank/DDBJ databases">
        <title>Genome sequencing of Paenibacillus lentus DSM25539(T).</title>
        <authorList>
            <person name="Kook J.-K."/>
            <person name="Park S.-N."/>
            <person name="Lim Y.K."/>
        </authorList>
    </citation>
    <scope>NUCLEOTIDE SEQUENCE [LARGE SCALE GENOMIC DNA]</scope>
    <source>
        <strain evidence="1 2">DSM 25539</strain>
    </source>
</reference>
<dbReference type="CDD" id="cd07067">
    <property type="entry name" value="HP_PGM_like"/>
    <property type="match status" value="1"/>
</dbReference>
<accession>A0A3S8RYE0</accession>
<evidence type="ECO:0000313" key="1">
    <source>
        <dbReference type="EMBL" id="AZK47941.1"/>
    </source>
</evidence>
<dbReference type="SMART" id="SM00855">
    <property type="entry name" value="PGAM"/>
    <property type="match status" value="1"/>
</dbReference>
<dbReference type="Proteomes" id="UP000273145">
    <property type="component" value="Chromosome"/>
</dbReference>
<dbReference type="Gene3D" id="3.40.50.1240">
    <property type="entry name" value="Phosphoglycerate mutase-like"/>
    <property type="match status" value="1"/>
</dbReference>
<organism evidence="1 2">
    <name type="scientific">Paenibacillus lentus</name>
    <dbReference type="NCBI Taxonomy" id="1338368"/>
    <lineage>
        <taxon>Bacteria</taxon>
        <taxon>Bacillati</taxon>
        <taxon>Bacillota</taxon>
        <taxon>Bacilli</taxon>
        <taxon>Bacillales</taxon>
        <taxon>Paenibacillaceae</taxon>
        <taxon>Paenibacillus</taxon>
    </lineage>
</organism>
<dbReference type="KEGG" id="plen:EIM92_18685"/>
<proteinExistence type="predicted"/>
<dbReference type="Pfam" id="PF00300">
    <property type="entry name" value="His_Phos_1"/>
    <property type="match status" value="1"/>
</dbReference>
<dbReference type="InterPro" id="IPR013078">
    <property type="entry name" value="His_Pase_superF_clade-1"/>
</dbReference>
<dbReference type="InterPro" id="IPR050275">
    <property type="entry name" value="PGM_Phosphatase"/>
</dbReference>
<dbReference type="EMBL" id="CP034248">
    <property type="protein sequence ID" value="AZK47941.1"/>
    <property type="molecule type" value="Genomic_DNA"/>
</dbReference>
<protein>
    <submittedName>
        <fullName evidence="1">Histidine phosphatase family protein</fullName>
    </submittedName>
</protein>
<sequence>METILYFVRHAESVFVEGKERTRGLSEQGMKDAETIRTVLKSEDIDLFVSSPYERSIETIRSAANEYRKEIEIEEDLRERTIGDFSPRTFKEAKFQVYKAMDFAFPGGESSIEAQKRAVRVITSIIDRNLGKKIVVGTHGDIMTLMLNYFDKQYDYIFWESTSMPDIYKLRLEGNELIEVIKMWE</sequence>
<dbReference type="RefSeq" id="WP_125084108.1">
    <property type="nucleotide sequence ID" value="NZ_CP034248.1"/>
</dbReference>
<dbReference type="GO" id="GO:0005737">
    <property type="term" value="C:cytoplasm"/>
    <property type="evidence" value="ECO:0007669"/>
    <property type="project" value="TreeGrafter"/>
</dbReference>
<dbReference type="InterPro" id="IPR029033">
    <property type="entry name" value="His_PPase_superfam"/>
</dbReference>
<dbReference type="PANTHER" id="PTHR48100:SF59">
    <property type="entry name" value="ADENOSYLCOBALAMIN_ALPHA-RIBAZOLE PHOSPHATASE"/>
    <property type="match status" value="1"/>
</dbReference>